<keyword evidence="3" id="KW-1185">Reference proteome</keyword>
<dbReference type="EMBL" id="CAJB01000138">
    <property type="protein sequence ID" value="CCH77777.1"/>
    <property type="molecule type" value="Genomic_DNA"/>
</dbReference>
<comment type="caution">
    <text evidence="2">The sequence shown here is derived from an EMBL/GenBank/DDBJ whole genome shotgun (WGS) entry which is preliminary data.</text>
</comment>
<feature type="region of interest" description="Disordered" evidence="1">
    <location>
        <begin position="131"/>
        <end position="171"/>
    </location>
</feature>
<reference evidence="2 3" key="1">
    <citation type="journal article" date="2013" name="ISME J.">
        <title>A metabolic model for members of the genus Tetrasphaera involved in enhanced biological phosphorus removal.</title>
        <authorList>
            <person name="Kristiansen R."/>
            <person name="Nguyen H.T.T."/>
            <person name="Saunders A.M."/>
            <person name="Nielsen J.L."/>
            <person name="Wimmer R."/>
            <person name="Le V.Q."/>
            <person name="McIlroy S.J."/>
            <person name="Petrovski S."/>
            <person name="Seviour R.J."/>
            <person name="Calteau A."/>
            <person name="Nielsen K.L."/>
            <person name="Nielsen P.H."/>
        </authorList>
    </citation>
    <scope>NUCLEOTIDE SEQUENCE [LARGE SCALE GENOMIC DNA]</scope>
    <source>
        <strain evidence="2 3">T1-X7</strain>
    </source>
</reference>
<dbReference type="Proteomes" id="UP000035721">
    <property type="component" value="Unassembled WGS sequence"/>
</dbReference>
<feature type="region of interest" description="Disordered" evidence="1">
    <location>
        <begin position="38"/>
        <end position="82"/>
    </location>
</feature>
<dbReference type="STRING" id="1194083.BN12_2220002"/>
<evidence type="ECO:0000313" key="2">
    <source>
        <dbReference type="EMBL" id="CCH77777.1"/>
    </source>
</evidence>
<dbReference type="RefSeq" id="WP_048554688.1">
    <property type="nucleotide sequence ID" value="NZ_HF570958.1"/>
</dbReference>
<feature type="region of interest" description="Disordered" evidence="1">
    <location>
        <begin position="1"/>
        <end position="21"/>
    </location>
</feature>
<feature type="compositionally biased region" description="Acidic residues" evidence="1">
    <location>
        <begin position="162"/>
        <end position="171"/>
    </location>
</feature>
<protein>
    <submittedName>
        <fullName evidence="2">Uncharacterized protein</fullName>
    </submittedName>
</protein>
<organism evidence="2 3">
    <name type="scientific">Nostocoides japonicum T1-X7</name>
    <dbReference type="NCBI Taxonomy" id="1194083"/>
    <lineage>
        <taxon>Bacteria</taxon>
        <taxon>Bacillati</taxon>
        <taxon>Actinomycetota</taxon>
        <taxon>Actinomycetes</taxon>
        <taxon>Micrococcales</taxon>
        <taxon>Intrasporangiaceae</taxon>
        <taxon>Nostocoides</taxon>
    </lineage>
</organism>
<gene>
    <name evidence="2" type="ORF">BN12_2220002</name>
</gene>
<dbReference type="OrthoDB" id="5244810at2"/>
<accession>A0A077LXZ9</accession>
<sequence length="171" mass="17252">MTEGSPPPPRDRGEATEAVGTVAEEAAKLIALLSTASAGRRGADVTDPPTASDAGPQGGSADGDAAPRRPAPGTDDGRCDHRPAAGEAIACAICPVCQLIALLRTTRPEVVDLLADLTSAVATALRDIASAGAAGPSGTEDERGAARAAYPRARSRAVPIDVVDEDEEHPQ</sequence>
<evidence type="ECO:0000256" key="1">
    <source>
        <dbReference type="SAM" id="MobiDB-lite"/>
    </source>
</evidence>
<name>A0A077LXZ9_9MICO</name>
<proteinExistence type="predicted"/>
<dbReference type="AlphaFoldDB" id="A0A077LXZ9"/>
<evidence type="ECO:0000313" key="3">
    <source>
        <dbReference type="Proteomes" id="UP000035721"/>
    </source>
</evidence>